<evidence type="ECO:0000259" key="1">
    <source>
        <dbReference type="Pfam" id="PF01074"/>
    </source>
</evidence>
<dbReference type="GO" id="GO:0009313">
    <property type="term" value="P:oligosaccharide catabolic process"/>
    <property type="evidence" value="ECO:0007669"/>
    <property type="project" value="TreeGrafter"/>
</dbReference>
<dbReference type="GO" id="GO:0030246">
    <property type="term" value="F:carbohydrate binding"/>
    <property type="evidence" value="ECO:0007669"/>
    <property type="project" value="InterPro"/>
</dbReference>
<dbReference type="PANTHER" id="PTHR46017">
    <property type="entry name" value="ALPHA-MANNOSIDASE 2C1"/>
    <property type="match status" value="1"/>
</dbReference>
<dbReference type="OrthoDB" id="9772207at2"/>
<proteinExistence type="predicted"/>
<dbReference type="InterPro" id="IPR013780">
    <property type="entry name" value="Glyco_hydro_b"/>
</dbReference>
<dbReference type="InterPro" id="IPR011013">
    <property type="entry name" value="Gal_mutarotase_sf_dom"/>
</dbReference>
<dbReference type="Gene3D" id="2.70.98.30">
    <property type="entry name" value="Golgi alpha-mannosidase II, domain 4"/>
    <property type="match status" value="1"/>
</dbReference>
<dbReference type="Gene3D" id="3.20.110.10">
    <property type="entry name" value="Glycoside hydrolase 38, N terminal domain"/>
    <property type="match status" value="1"/>
</dbReference>
<evidence type="ECO:0000259" key="3">
    <source>
        <dbReference type="Pfam" id="PF17677"/>
    </source>
</evidence>
<dbReference type="InterPro" id="IPR011682">
    <property type="entry name" value="Glyco_hydro_38_C"/>
</dbReference>
<dbReference type="Gene3D" id="2.60.40.1180">
    <property type="entry name" value="Golgi alpha-mannosidase II"/>
    <property type="match status" value="1"/>
</dbReference>
<dbReference type="SUPFAM" id="SSF88713">
    <property type="entry name" value="Glycoside hydrolase/deacetylase"/>
    <property type="match status" value="1"/>
</dbReference>
<sequence>MKIKRNFRNKKIKLMEQQLKLVSKALFIACFFLVLNFANAHSFLGKGAITSKTMSAPFHEGNGNGHIQELNTNYDLYNICKNDIEGYTTMLSGSEFFLYPSLREDVNVSMIARATTGEMGFEFLTGEVPANYSSDSVTFFMLSDIDFNLRESFDIHVNDKHLLTFNSNEDGTLTVTENPGKGNAQYILVRRDGNGDGIGAFRLTVPTSFLEKGKSAKIKFNGHKKNSNCWVMIFKATDAVERIKKSVSDEAAFVVKQRNETLYVDAPTHFNGKQVYLISDGKKSKVKKFKAQGEMSKVSFNIAPPKNTFSIVYDGKELNLDFVNGDGMLSKTDIEGKYLYHHNTNYNKGWFASLSKLYKPEFLETYDNFFDKKYDDGLVSIMNSSHQDIAWVDRPEVCIILRDTLLLKPVLKDAFIRDDYGFDIEDGLMLREYIDRHPESVEKLTTLLNDKLISVGATYNCPYEDMYDAEDQVRQLYLGKKWVKKTFGGYDSKVYWNVDVPGKSLQTPQILKKAGVDYMIISRHAKGMFHWASPDGSSVFTYSPGHYGNDLLYLSRDLNSKMKYGAEQVLYWEKNFEGSEIQTPLLSSQDMLPAIDYSEFIESWNSFDTLKDDKGDKRDVHLPKMELMTVDEFMPLAEEKATKVDTIMGERPNVWVYIHGPGHHDALTASREASKLLPAAEKFLSIANVIDPKKMQYPFKEFDEAWQAKIYPDHGWGGHDGDVTDNLFKENLVKSRTMGQNLLNKGLDFLSTRIKKNEKLGTPIVLFNSLSWERTDPVTVSLQFLKGSTQHLAVVDANNKNVVSQITNETFHNDGSLKSADITFIAEHIPSIGYATYYIANKQINAKNNIKKASTETYENPFYKITFENGGIAQVFDKEFKKELLSTENLKGGEVFTMQSVGNGAGEFGDVQQPSMVDFDKMSLHNPEWEVLENGPVYTKYRLEQQIKHAIVRQDVTLYHNLKRIYFNTELRNWSGELYREFRTAFPINMENPEIAHEVPFGSVRVGKDEIKTAGERYTPLCKDVHPRAIIDWISATDNDVSVTVSSSVAAADWVDPTSHDNDKAVLQNLLLASRTSCHWEGNEYSQAGNHKFHTVFTSNEAGSINGQQIAKQENEPINVVIYPDSSKKPFLPESMSFFSIDTDNVMISAIKKAEDSEELIARMYNVKDGDEKVNVSSYFDITSYKHTNIIEENPIPVAPELKVGKYAIETFSLDLK</sequence>
<evidence type="ECO:0000313" key="5">
    <source>
        <dbReference type="Proteomes" id="UP000443153"/>
    </source>
</evidence>
<feature type="domain" description="Glycosyl hydrolase family 38 C-terminal" evidence="2">
    <location>
        <begin position="859"/>
        <end position="1045"/>
    </location>
</feature>
<dbReference type="AlphaFoldDB" id="A0A6I2MH61"/>
<reference evidence="4 5" key="1">
    <citation type="submission" date="2019-11" db="EMBL/GenBank/DDBJ databases">
        <title>Maribacter lutea sp. nov., a marine bacterium isolated from intertidal sand.</title>
        <authorList>
            <person name="Liu A."/>
        </authorList>
    </citation>
    <scope>NUCLEOTIDE SEQUENCE [LARGE SCALE GENOMIC DNA]</scope>
    <source>
        <strain evidence="4 5">RZ05</strain>
    </source>
</reference>
<evidence type="ECO:0000259" key="2">
    <source>
        <dbReference type="Pfam" id="PF07748"/>
    </source>
</evidence>
<organism evidence="4 5">
    <name type="scientific">Maribacter luteus</name>
    <dbReference type="NCBI Taxonomy" id="2594478"/>
    <lineage>
        <taxon>Bacteria</taxon>
        <taxon>Pseudomonadati</taxon>
        <taxon>Bacteroidota</taxon>
        <taxon>Flavobacteriia</taxon>
        <taxon>Flavobacteriales</taxon>
        <taxon>Flavobacteriaceae</taxon>
        <taxon>Maribacter</taxon>
    </lineage>
</organism>
<dbReference type="PANTHER" id="PTHR46017:SF1">
    <property type="entry name" value="ALPHA-MANNOSIDASE 2C1"/>
    <property type="match status" value="1"/>
</dbReference>
<accession>A0A6I2MH61</accession>
<dbReference type="InterPro" id="IPR011330">
    <property type="entry name" value="Glyco_hydro/deAcase_b/a-brl"/>
</dbReference>
<dbReference type="Gene3D" id="2.60.40.2220">
    <property type="match status" value="1"/>
</dbReference>
<comment type="caution">
    <text evidence="4">The sequence shown here is derived from an EMBL/GenBank/DDBJ whole genome shotgun (WGS) entry which is preliminary data.</text>
</comment>
<dbReference type="InterPro" id="IPR027291">
    <property type="entry name" value="Glyco_hydro_38_N_sf"/>
</dbReference>
<feature type="domain" description="Glycoside hydrolase family 38 N-terminal" evidence="1">
    <location>
        <begin position="381"/>
        <end position="639"/>
    </location>
</feature>
<dbReference type="Proteomes" id="UP000443153">
    <property type="component" value="Unassembled WGS sequence"/>
</dbReference>
<dbReference type="Pfam" id="PF17677">
    <property type="entry name" value="Glyco_hydro38C2"/>
    <property type="match status" value="1"/>
</dbReference>
<dbReference type="EMBL" id="WKJH01000001">
    <property type="protein sequence ID" value="MRX63143.1"/>
    <property type="molecule type" value="Genomic_DNA"/>
</dbReference>
<dbReference type="GO" id="GO:0006013">
    <property type="term" value="P:mannose metabolic process"/>
    <property type="evidence" value="ECO:0007669"/>
    <property type="project" value="InterPro"/>
</dbReference>
<feature type="domain" description="Glycosyl hydrolases family 38 C-terminal" evidence="3">
    <location>
        <begin position="1145"/>
        <end position="1212"/>
    </location>
</feature>
<name>A0A6I2MH61_9FLAO</name>
<dbReference type="Pfam" id="PF07748">
    <property type="entry name" value="Glyco_hydro_38C"/>
    <property type="match status" value="1"/>
</dbReference>
<dbReference type="InterPro" id="IPR000602">
    <property type="entry name" value="Glyco_hydro_38_N"/>
</dbReference>
<evidence type="ECO:0000313" key="4">
    <source>
        <dbReference type="EMBL" id="MRX63143.1"/>
    </source>
</evidence>
<keyword evidence="5" id="KW-1185">Reference proteome</keyword>
<gene>
    <name evidence="4" type="ORF">GJ691_03070</name>
</gene>
<dbReference type="GO" id="GO:0004559">
    <property type="term" value="F:alpha-mannosidase activity"/>
    <property type="evidence" value="ECO:0007669"/>
    <property type="project" value="InterPro"/>
</dbReference>
<dbReference type="InterPro" id="IPR041147">
    <property type="entry name" value="GH38_C"/>
</dbReference>
<protein>
    <submittedName>
        <fullName evidence="4">Alpha-mannosidase</fullName>
    </submittedName>
</protein>
<dbReference type="SUPFAM" id="SSF74650">
    <property type="entry name" value="Galactose mutarotase-like"/>
    <property type="match status" value="1"/>
</dbReference>
<dbReference type="Pfam" id="PF01074">
    <property type="entry name" value="Glyco_hydro_38N"/>
    <property type="match status" value="1"/>
</dbReference>